<dbReference type="PANTHER" id="PTHR34794">
    <property type="entry name" value="EXPRESSED PROTEIN"/>
    <property type="match status" value="1"/>
</dbReference>
<dbReference type="EMBL" id="JARAOO010000010">
    <property type="protein sequence ID" value="KAJ7952728.1"/>
    <property type="molecule type" value="Genomic_DNA"/>
</dbReference>
<protein>
    <submittedName>
        <fullName evidence="3">VQ motif-containing protein</fullName>
    </submittedName>
</protein>
<dbReference type="Proteomes" id="UP001163823">
    <property type="component" value="Chromosome 10"/>
</dbReference>
<dbReference type="AlphaFoldDB" id="A0AAD7L6Y8"/>
<evidence type="ECO:0000259" key="2">
    <source>
        <dbReference type="Pfam" id="PF05678"/>
    </source>
</evidence>
<dbReference type="InterPro" id="IPR008889">
    <property type="entry name" value="VQ"/>
</dbReference>
<comment type="caution">
    <text evidence="3">The sequence shown here is derived from an EMBL/GenBank/DDBJ whole genome shotgun (WGS) entry which is preliminary data.</text>
</comment>
<keyword evidence="4" id="KW-1185">Reference proteome</keyword>
<feature type="compositionally biased region" description="Low complexity" evidence="1">
    <location>
        <begin position="1"/>
        <end position="13"/>
    </location>
</feature>
<dbReference type="KEGG" id="qsa:O6P43_024525"/>
<dbReference type="PANTHER" id="PTHR34794:SF1">
    <property type="entry name" value="OS10G0101800 PROTEIN"/>
    <property type="match status" value="1"/>
</dbReference>
<proteinExistence type="predicted"/>
<dbReference type="Pfam" id="PF05678">
    <property type="entry name" value="VQ"/>
    <property type="match status" value="1"/>
</dbReference>
<feature type="domain" description="VQ" evidence="2">
    <location>
        <begin position="58"/>
        <end position="81"/>
    </location>
</feature>
<evidence type="ECO:0000313" key="4">
    <source>
        <dbReference type="Proteomes" id="UP001163823"/>
    </source>
</evidence>
<feature type="region of interest" description="Disordered" evidence="1">
    <location>
        <begin position="1"/>
        <end position="26"/>
    </location>
</feature>
<accession>A0AAD7L6Y8</accession>
<evidence type="ECO:0000313" key="3">
    <source>
        <dbReference type="EMBL" id="KAJ7952728.1"/>
    </source>
</evidence>
<name>A0AAD7L6Y8_QUISA</name>
<dbReference type="InterPro" id="IPR039610">
    <property type="entry name" value="VQ29"/>
</dbReference>
<sequence length="179" mass="19895">MEANSTNSSSSTTRYLSQNPHEVKEVKQAYPLHSSLLSVRKSNAKPWKKPVAPMPPNPPKVYKVDPINFRDLVQKLTGAPDQLQSQAHDVHRSVASSQLNNVAKPSFLSRRDIEVPLLLSNLPARSPFSAMYQEFESEAQEMKSPSFLELNLSPSSYNWCSFPLMSPGPVSSLEQGTVL</sequence>
<evidence type="ECO:0000256" key="1">
    <source>
        <dbReference type="SAM" id="MobiDB-lite"/>
    </source>
</evidence>
<organism evidence="3 4">
    <name type="scientific">Quillaja saponaria</name>
    <name type="common">Soap bark tree</name>
    <dbReference type="NCBI Taxonomy" id="32244"/>
    <lineage>
        <taxon>Eukaryota</taxon>
        <taxon>Viridiplantae</taxon>
        <taxon>Streptophyta</taxon>
        <taxon>Embryophyta</taxon>
        <taxon>Tracheophyta</taxon>
        <taxon>Spermatophyta</taxon>
        <taxon>Magnoliopsida</taxon>
        <taxon>eudicotyledons</taxon>
        <taxon>Gunneridae</taxon>
        <taxon>Pentapetalae</taxon>
        <taxon>rosids</taxon>
        <taxon>fabids</taxon>
        <taxon>Fabales</taxon>
        <taxon>Quillajaceae</taxon>
        <taxon>Quillaja</taxon>
    </lineage>
</organism>
<gene>
    <name evidence="3" type="ORF">O6P43_024525</name>
</gene>
<reference evidence="3" key="1">
    <citation type="journal article" date="2023" name="Science">
        <title>Elucidation of the pathway for biosynthesis of saponin adjuvants from the soapbark tree.</title>
        <authorList>
            <person name="Reed J."/>
            <person name="Orme A."/>
            <person name="El-Demerdash A."/>
            <person name="Owen C."/>
            <person name="Martin L.B.B."/>
            <person name="Misra R.C."/>
            <person name="Kikuchi S."/>
            <person name="Rejzek M."/>
            <person name="Martin A.C."/>
            <person name="Harkess A."/>
            <person name="Leebens-Mack J."/>
            <person name="Louveau T."/>
            <person name="Stephenson M.J."/>
            <person name="Osbourn A."/>
        </authorList>
    </citation>
    <scope>NUCLEOTIDE SEQUENCE</scope>
    <source>
        <strain evidence="3">S10</strain>
    </source>
</reference>